<dbReference type="SUPFAM" id="SSF90229">
    <property type="entry name" value="CCCH zinc finger"/>
    <property type="match status" value="3"/>
</dbReference>
<protein>
    <recommendedName>
        <fullName evidence="7">C3H1-type domain-containing protein</fullName>
    </recommendedName>
</protein>
<dbReference type="SMART" id="SM00356">
    <property type="entry name" value="ZnF_C3H1"/>
    <property type="match status" value="3"/>
</dbReference>
<accession>A0A8X7VQS9</accession>
<evidence type="ECO:0000256" key="6">
    <source>
        <dbReference type="SAM" id="MobiDB-lite"/>
    </source>
</evidence>
<evidence type="ECO:0000313" key="8">
    <source>
        <dbReference type="EMBL" id="KAG2315916.1"/>
    </source>
</evidence>
<dbReference type="PROSITE" id="PS50103">
    <property type="entry name" value="ZF_C3H1"/>
    <property type="match status" value="3"/>
</dbReference>
<evidence type="ECO:0000256" key="2">
    <source>
        <dbReference type="ARBA" id="ARBA00022737"/>
    </source>
</evidence>
<keyword evidence="9" id="KW-1185">Reference proteome</keyword>
<dbReference type="InterPro" id="IPR036855">
    <property type="entry name" value="Znf_CCCH_sf"/>
</dbReference>
<feature type="zinc finger region" description="C3H1-type" evidence="5">
    <location>
        <begin position="243"/>
        <end position="270"/>
    </location>
</feature>
<feature type="zinc finger region" description="C3H1-type" evidence="5">
    <location>
        <begin position="70"/>
        <end position="97"/>
    </location>
</feature>
<dbReference type="Pfam" id="PF14608">
    <property type="entry name" value="zf-CCCH_2"/>
    <property type="match status" value="1"/>
</dbReference>
<dbReference type="EMBL" id="JAAMPC010000004">
    <property type="protein sequence ID" value="KAG2315916.1"/>
    <property type="molecule type" value="Genomic_DNA"/>
</dbReference>
<dbReference type="InterPro" id="IPR000571">
    <property type="entry name" value="Znf_CCCH"/>
</dbReference>
<feature type="compositionally biased region" description="Low complexity" evidence="6">
    <location>
        <begin position="129"/>
        <end position="139"/>
    </location>
</feature>
<reference evidence="8 9" key="1">
    <citation type="submission" date="2020-02" db="EMBL/GenBank/DDBJ databases">
        <authorList>
            <person name="Ma Q."/>
            <person name="Huang Y."/>
            <person name="Song X."/>
            <person name="Pei D."/>
        </authorList>
    </citation>
    <scope>NUCLEOTIDE SEQUENCE [LARGE SCALE GENOMIC DNA]</scope>
    <source>
        <strain evidence="8">Sxm20200214</strain>
        <tissue evidence="8">Leaf</tissue>
    </source>
</reference>
<name>A0A8X7VQS9_BRACI</name>
<dbReference type="GO" id="GO:0008270">
    <property type="term" value="F:zinc ion binding"/>
    <property type="evidence" value="ECO:0007669"/>
    <property type="project" value="UniProtKB-KW"/>
</dbReference>
<organism evidence="8 9">
    <name type="scientific">Brassica carinata</name>
    <name type="common">Ethiopian mustard</name>
    <name type="synonym">Abyssinian cabbage</name>
    <dbReference type="NCBI Taxonomy" id="52824"/>
    <lineage>
        <taxon>Eukaryota</taxon>
        <taxon>Viridiplantae</taxon>
        <taxon>Streptophyta</taxon>
        <taxon>Embryophyta</taxon>
        <taxon>Tracheophyta</taxon>
        <taxon>Spermatophyta</taxon>
        <taxon>Magnoliopsida</taxon>
        <taxon>eudicotyledons</taxon>
        <taxon>Gunneridae</taxon>
        <taxon>Pentapetalae</taxon>
        <taxon>rosids</taxon>
        <taxon>malvids</taxon>
        <taxon>Brassicales</taxon>
        <taxon>Brassicaceae</taxon>
        <taxon>Brassiceae</taxon>
        <taxon>Brassica</taxon>
    </lineage>
</organism>
<evidence type="ECO:0000313" key="9">
    <source>
        <dbReference type="Proteomes" id="UP000886595"/>
    </source>
</evidence>
<evidence type="ECO:0000256" key="1">
    <source>
        <dbReference type="ARBA" id="ARBA00022723"/>
    </source>
</evidence>
<dbReference type="PANTHER" id="PTHR12547">
    <property type="entry name" value="CCCH ZINC FINGER/TIS11-RELATED"/>
    <property type="match status" value="1"/>
</dbReference>
<comment type="caution">
    <text evidence="8">The sequence shown here is derived from an EMBL/GenBank/DDBJ whole genome shotgun (WGS) entry which is preliminary data.</text>
</comment>
<feature type="domain" description="C3H1-type" evidence="7">
    <location>
        <begin position="70"/>
        <end position="97"/>
    </location>
</feature>
<dbReference type="InterPro" id="IPR045877">
    <property type="entry name" value="ZFP36-like"/>
</dbReference>
<gene>
    <name evidence="8" type="ORF">Bca52824_019038</name>
</gene>
<dbReference type="GO" id="GO:0003729">
    <property type="term" value="F:mRNA binding"/>
    <property type="evidence" value="ECO:0007669"/>
    <property type="project" value="InterPro"/>
</dbReference>
<keyword evidence="1 5" id="KW-0479">Metal-binding</keyword>
<feature type="zinc finger region" description="C3H1-type" evidence="5">
    <location>
        <begin position="150"/>
        <end position="178"/>
    </location>
</feature>
<feature type="compositionally biased region" description="Polar residues" evidence="6">
    <location>
        <begin position="14"/>
        <end position="35"/>
    </location>
</feature>
<dbReference type="PANTHER" id="PTHR12547:SF121">
    <property type="entry name" value="ZINC FINGER CCCH DOMAIN-CONTAINING PROTEIN 39"/>
    <property type="match status" value="1"/>
</dbReference>
<evidence type="ECO:0000256" key="3">
    <source>
        <dbReference type="ARBA" id="ARBA00022771"/>
    </source>
</evidence>
<dbReference type="Pfam" id="PF25427">
    <property type="entry name" value="zf-CCCH_UNK"/>
    <property type="match status" value="1"/>
</dbReference>
<proteinExistence type="predicted"/>
<feature type="domain" description="C3H1-type" evidence="7">
    <location>
        <begin position="150"/>
        <end position="178"/>
    </location>
</feature>
<keyword evidence="3 5" id="KW-0863">Zinc-finger</keyword>
<dbReference type="OrthoDB" id="410307at2759"/>
<sequence length="360" mass="39954">MDSSYSDSRPYGVWNQTQMVDSVNNNEQSESQTMPQLKRPRLVDDNNTSWGMVPSSNPPPPMNKGTANIFYKTRMCVKFKSGACRNGELCNFAHGMEDLRQPPSNWQEIVGPPVQDREKERERERERLSSVSAGNSNNNSGNWEDDLKIILRMKLCRKFCFGEECPYGDRCNFIHEDLSKFREENGKLRESLAISVGTSVVADPLSVENGIAASHQVEVVRQGSIPVPAAPMINGGGVVKTVFWKTRLCGKFEKGQCPFGDNCHFAHGQAELLQHSVGRVEGEAVNAVASVAKQMVVPANEAFAMKPAAQVTADSSGLNDEGRRKKCLLKWSDSKKINRIYGDWIDDLPVGQKSTKPVES</sequence>
<dbReference type="Proteomes" id="UP000886595">
    <property type="component" value="Unassembled WGS sequence"/>
</dbReference>
<dbReference type="Gene3D" id="4.10.1000.10">
    <property type="entry name" value="Zinc finger, CCCH-type"/>
    <property type="match status" value="3"/>
</dbReference>
<dbReference type="FunFam" id="4.10.1000.10:FF:000037">
    <property type="entry name" value="Zinc finger CCCH domain-containing protein 39"/>
    <property type="match status" value="1"/>
</dbReference>
<keyword evidence="4 5" id="KW-0862">Zinc</keyword>
<dbReference type="Pfam" id="PF00642">
    <property type="entry name" value="zf-CCCH"/>
    <property type="match status" value="1"/>
</dbReference>
<feature type="compositionally biased region" description="Basic and acidic residues" evidence="6">
    <location>
        <begin position="115"/>
        <end position="128"/>
    </location>
</feature>
<feature type="region of interest" description="Disordered" evidence="6">
    <location>
        <begin position="101"/>
        <end position="139"/>
    </location>
</feature>
<feature type="domain" description="C3H1-type" evidence="7">
    <location>
        <begin position="243"/>
        <end position="270"/>
    </location>
</feature>
<evidence type="ECO:0000256" key="5">
    <source>
        <dbReference type="PROSITE-ProRule" id="PRU00723"/>
    </source>
</evidence>
<feature type="region of interest" description="Disordered" evidence="6">
    <location>
        <begin position="1"/>
        <end position="46"/>
    </location>
</feature>
<dbReference type="FunFam" id="4.10.1000.10:FF:000003">
    <property type="entry name" value="Zinc finger CCCH domain-containing protein"/>
    <property type="match status" value="2"/>
</dbReference>
<evidence type="ECO:0000259" key="7">
    <source>
        <dbReference type="PROSITE" id="PS50103"/>
    </source>
</evidence>
<evidence type="ECO:0000256" key="4">
    <source>
        <dbReference type="ARBA" id="ARBA00022833"/>
    </source>
</evidence>
<dbReference type="GO" id="GO:0006355">
    <property type="term" value="P:regulation of DNA-templated transcription"/>
    <property type="evidence" value="ECO:0007669"/>
    <property type="project" value="UniProtKB-ARBA"/>
</dbReference>
<dbReference type="AlphaFoldDB" id="A0A8X7VQS9"/>
<keyword evidence="2" id="KW-0677">Repeat</keyword>